<dbReference type="InterPro" id="IPR029058">
    <property type="entry name" value="AB_hydrolase_fold"/>
</dbReference>
<dbReference type="Gene3D" id="3.40.50.1820">
    <property type="entry name" value="alpha/beta hydrolase"/>
    <property type="match status" value="1"/>
</dbReference>
<dbReference type="SUPFAM" id="SSF53474">
    <property type="entry name" value="alpha/beta-Hydrolases"/>
    <property type="match status" value="1"/>
</dbReference>
<gene>
    <name evidence="1" type="primary">yqiA</name>
    <name evidence="1" type="ORF">GLIP_4304</name>
</gene>
<dbReference type="PANTHER" id="PTHR35602">
    <property type="entry name" value="ESTERASE YQIA-RELATED"/>
    <property type="match status" value="1"/>
</dbReference>
<dbReference type="PANTHER" id="PTHR35602:SF3">
    <property type="entry name" value="ESTERASE YQIA"/>
    <property type="match status" value="1"/>
</dbReference>
<evidence type="ECO:0000313" key="2">
    <source>
        <dbReference type="Proteomes" id="UP000006334"/>
    </source>
</evidence>
<name>K6Z0D5_9ALTE</name>
<organism evidence="1 2">
    <name type="scientific">Aliiglaciecola lipolytica E3</name>
    <dbReference type="NCBI Taxonomy" id="1127673"/>
    <lineage>
        <taxon>Bacteria</taxon>
        <taxon>Pseudomonadati</taxon>
        <taxon>Pseudomonadota</taxon>
        <taxon>Gammaproteobacteria</taxon>
        <taxon>Alteromonadales</taxon>
        <taxon>Alteromonadaceae</taxon>
        <taxon>Aliiglaciecola</taxon>
    </lineage>
</organism>
<protein>
    <submittedName>
        <fullName evidence="1">Esterase yqiA</fullName>
    </submittedName>
</protein>
<sequence length="191" mass="21852">MEYVLIYIHGFMSSPQSVKAQQTLKYIEEHHAGLIVELPEVPNYPLEAAQMLEEIVSRHSGKKLRFIGSSMGGYMSTYLVEKFGGKAVLINPAVRPFELLQGYLGDHVNPYTNKAFTLQDLHIQQLLDLNTQELQDPSAYWALLQTGDETLDYRQAEQKYLTSRLSIEQGGDHSFQNYQNHLPKIFEFLLS</sequence>
<dbReference type="RefSeq" id="WP_008846717.1">
    <property type="nucleotide sequence ID" value="NZ_BAEN01000076.1"/>
</dbReference>
<dbReference type="AlphaFoldDB" id="K6Z0D5"/>
<accession>K6Z0D5</accession>
<dbReference type="Proteomes" id="UP000006334">
    <property type="component" value="Unassembled WGS sequence"/>
</dbReference>
<dbReference type="eggNOG" id="COG3150">
    <property type="taxonomic scope" value="Bacteria"/>
</dbReference>
<dbReference type="OrthoDB" id="9814831at2"/>
<evidence type="ECO:0000313" key="1">
    <source>
        <dbReference type="EMBL" id="GAC16915.1"/>
    </source>
</evidence>
<keyword evidence="2" id="KW-1185">Reference proteome</keyword>
<proteinExistence type="predicted"/>
<dbReference type="STRING" id="1127673.GLIP_4304"/>
<dbReference type="EMBL" id="BAEN01000076">
    <property type="protein sequence ID" value="GAC16915.1"/>
    <property type="molecule type" value="Genomic_DNA"/>
</dbReference>
<dbReference type="Pfam" id="PF05728">
    <property type="entry name" value="UPF0227"/>
    <property type="match status" value="1"/>
</dbReference>
<comment type="caution">
    <text evidence="1">The sequence shown here is derived from an EMBL/GenBank/DDBJ whole genome shotgun (WGS) entry which is preliminary data.</text>
</comment>
<reference evidence="1 2" key="1">
    <citation type="journal article" date="2017" name="Antonie Van Leeuwenhoek">
        <title>Rhizobium rhizosphaerae sp. nov., a novel species isolated from rice rhizosphere.</title>
        <authorList>
            <person name="Zhao J.J."/>
            <person name="Zhang J."/>
            <person name="Zhang R.J."/>
            <person name="Zhang C.W."/>
            <person name="Yin H.Q."/>
            <person name="Zhang X.X."/>
        </authorList>
    </citation>
    <scope>NUCLEOTIDE SEQUENCE [LARGE SCALE GENOMIC DNA]</scope>
    <source>
        <strain evidence="1 2">E3</strain>
    </source>
</reference>
<dbReference type="InterPro" id="IPR008886">
    <property type="entry name" value="UPF0227/Esterase_YqiA"/>
</dbReference>